<organism evidence="2 3">
    <name type="scientific">Mytilus coruscus</name>
    <name type="common">Sea mussel</name>
    <dbReference type="NCBI Taxonomy" id="42192"/>
    <lineage>
        <taxon>Eukaryota</taxon>
        <taxon>Metazoa</taxon>
        <taxon>Spiralia</taxon>
        <taxon>Lophotrochozoa</taxon>
        <taxon>Mollusca</taxon>
        <taxon>Bivalvia</taxon>
        <taxon>Autobranchia</taxon>
        <taxon>Pteriomorphia</taxon>
        <taxon>Mytilida</taxon>
        <taxon>Mytiloidea</taxon>
        <taxon>Mytilidae</taxon>
        <taxon>Mytilinae</taxon>
        <taxon>Mytilus</taxon>
    </lineage>
</organism>
<dbReference type="AlphaFoldDB" id="A0A6J7ZZX2"/>
<name>A0A6J7ZZX2_MYTCO</name>
<accession>A0A6J7ZZX2</accession>
<sequence length="521" mass="58319">MAKFLMLTNHNLHKRSSKKPIFFNIKSCTYDELTLADGDTHTDKSACKEITCLGGKASEKFIGCLIEGTCLQFGEYRDDIETCKKTTCQQKGNGYTFNTTLYGCTDKNGVCHPGGTTWEWNTCFTIGCRVTSEHTAEEYLVKAGCLYNGNCIDIGQPFKSSKSECLTYECTETNNTYGLKLIDEKCLINGTCYELGKEFEVDCFKYKCSKVDGNHTAELLDAGCSVNGQCKSSGQTWTEECTKYSCVKGTMDVLEQKCQNGDTCYAEGETWTEGDYKYTCSINETHSKISGVKVSSPSTTGGCEHNGIDRKVGEIWKENCFTMTCNQNHSMTLPEGCQVQSESCMPVGQTKYSVVITDIKCNYQKDGKDECVDDGWKTKEGCAIKTCKVDKDTNSWKFESSLQCRWKGDECVPEGEIRLVKSCMQYQCEIFKKNGKDTSQMKKKGKIGCSIKGGELLKIDNVENKKLDNCVGEGSYFTIRKKKKCTVFKCNLKGKNKWKKEKLKQNEVSDLQTLINGDINC</sequence>
<keyword evidence="3" id="KW-1185">Reference proteome</keyword>
<reference evidence="2 3" key="1">
    <citation type="submission" date="2020-06" db="EMBL/GenBank/DDBJ databases">
        <authorList>
            <person name="Li R."/>
            <person name="Bekaert M."/>
        </authorList>
    </citation>
    <scope>NUCLEOTIDE SEQUENCE [LARGE SCALE GENOMIC DNA]</scope>
    <source>
        <strain evidence="3">wild</strain>
    </source>
</reference>
<feature type="domain" description="Abnormal cell migration protein 18-like fibronectin type I" evidence="1">
    <location>
        <begin position="302"/>
        <end position="351"/>
    </location>
</feature>
<evidence type="ECO:0000259" key="1">
    <source>
        <dbReference type="Pfam" id="PF23003"/>
    </source>
</evidence>
<dbReference type="OrthoDB" id="6064438at2759"/>
<dbReference type="EMBL" id="CACVKT020000425">
    <property type="protein sequence ID" value="CAC5359014.1"/>
    <property type="molecule type" value="Genomic_DNA"/>
</dbReference>
<dbReference type="InterPro" id="IPR055119">
    <property type="entry name" value="Mig18_Fn1"/>
</dbReference>
<dbReference type="Pfam" id="PF23003">
    <property type="entry name" value="Fn1_2"/>
    <property type="match status" value="1"/>
</dbReference>
<proteinExistence type="predicted"/>
<gene>
    <name evidence="2" type="ORF">MCOR_2041</name>
</gene>
<protein>
    <recommendedName>
        <fullName evidence="1">Abnormal cell migration protein 18-like fibronectin type I domain-containing protein</fullName>
    </recommendedName>
</protein>
<dbReference type="Proteomes" id="UP000507470">
    <property type="component" value="Unassembled WGS sequence"/>
</dbReference>
<evidence type="ECO:0000313" key="2">
    <source>
        <dbReference type="EMBL" id="CAC5359014.1"/>
    </source>
</evidence>
<evidence type="ECO:0000313" key="3">
    <source>
        <dbReference type="Proteomes" id="UP000507470"/>
    </source>
</evidence>